<evidence type="ECO:0000313" key="15">
    <source>
        <dbReference type="EMBL" id="RHY04307.1"/>
    </source>
</evidence>
<dbReference type="FunFam" id="3.30.390.30:FF:000001">
    <property type="entry name" value="Dihydrolipoyl dehydrogenase"/>
    <property type="match status" value="1"/>
</dbReference>
<dbReference type="InterPro" id="IPR004099">
    <property type="entry name" value="Pyr_nucl-diS_OxRdtase_dimer"/>
</dbReference>
<evidence type="ECO:0000256" key="5">
    <source>
        <dbReference type="ARBA" id="ARBA00012772"/>
    </source>
</evidence>
<evidence type="ECO:0000256" key="2">
    <source>
        <dbReference type="ARBA" id="ARBA00002842"/>
    </source>
</evidence>
<dbReference type="PANTHER" id="PTHR22912">
    <property type="entry name" value="DISULFIDE OXIDOREDUCTASE"/>
    <property type="match status" value="1"/>
</dbReference>
<dbReference type="GO" id="GO:0006103">
    <property type="term" value="P:2-oxoglutarate metabolic process"/>
    <property type="evidence" value="ECO:0007669"/>
    <property type="project" value="TreeGrafter"/>
</dbReference>
<dbReference type="Pfam" id="PF02852">
    <property type="entry name" value="Pyr_redox_dim"/>
    <property type="match status" value="1"/>
</dbReference>
<dbReference type="Proteomes" id="UP000265427">
    <property type="component" value="Unassembled WGS sequence"/>
</dbReference>
<dbReference type="GO" id="GO:0005829">
    <property type="term" value="C:cytosol"/>
    <property type="evidence" value="ECO:0007669"/>
    <property type="project" value="TreeGrafter"/>
</dbReference>
<evidence type="ECO:0000313" key="24">
    <source>
        <dbReference type="Proteomes" id="UP000285712"/>
    </source>
</evidence>
<evidence type="ECO:0000313" key="21">
    <source>
        <dbReference type="Proteomes" id="UP000275652"/>
    </source>
</evidence>
<evidence type="ECO:0000256" key="4">
    <source>
        <dbReference type="ARBA" id="ARBA00007532"/>
    </source>
</evidence>
<evidence type="ECO:0000313" key="18">
    <source>
        <dbReference type="EMBL" id="RHZ28970.1"/>
    </source>
</evidence>
<dbReference type="PRINTS" id="PR00411">
    <property type="entry name" value="PNDRDTASEI"/>
</dbReference>
<comment type="caution">
    <text evidence="15">The sequence shown here is derived from an EMBL/GenBank/DDBJ whole genome shotgun (WGS) entry which is preliminary data.</text>
</comment>
<dbReference type="EMBL" id="QUTI01027366">
    <property type="protein sequence ID" value="RLO05220.1"/>
    <property type="molecule type" value="Genomic_DNA"/>
</dbReference>
<evidence type="ECO:0000256" key="8">
    <source>
        <dbReference type="ARBA" id="ARBA00022827"/>
    </source>
</evidence>
<evidence type="ECO:0000256" key="1">
    <source>
        <dbReference type="ARBA" id="ARBA00001974"/>
    </source>
</evidence>
<comment type="cofactor">
    <cofactor evidence="1">
        <name>FAD</name>
        <dbReference type="ChEBI" id="CHEBI:57692"/>
    </cofactor>
</comment>
<evidence type="ECO:0000313" key="17">
    <source>
        <dbReference type="EMBL" id="RHY91738.1"/>
    </source>
</evidence>
<keyword evidence="11" id="KW-0520">NAD</keyword>
<proteinExistence type="inferred from homology"/>
<feature type="compositionally biased region" description="Basic and acidic residues" evidence="13">
    <location>
        <begin position="18"/>
        <end position="31"/>
    </location>
</feature>
<evidence type="ECO:0000313" key="19">
    <source>
        <dbReference type="EMBL" id="RLO05220.1"/>
    </source>
</evidence>
<reference evidence="20 22" key="2">
    <citation type="submission" date="2018-08" db="EMBL/GenBank/DDBJ databases">
        <title>Aphanomyces genome sequencing and annotation.</title>
        <authorList>
            <person name="Minardi D."/>
            <person name="Oidtmann B."/>
            <person name="Van Der Giezen M."/>
            <person name="Studholme D.J."/>
        </authorList>
    </citation>
    <scope>NUCLEOTIDE SEQUENCE [LARGE SCALE GENOMIC DNA]</scope>
    <source>
        <strain evidence="18 23">Da</strain>
        <strain evidence="15 20">Kv</strain>
        <strain evidence="16 22">Si</strain>
        <strain evidence="17 24">Sv</strain>
    </source>
</reference>
<keyword evidence="8" id="KW-0274">FAD</keyword>
<evidence type="ECO:0000256" key="3">
    <source>
        <dbReference type="ARBA" id="ARBA00004496"/>
    </source>
</evidence>
<evidence type="ECO:0000256" key="11">
    <source>
        <dbReference type="ARBA" id="ARBA00023027"/>
    </source>
</evidence>
<keyword evidence="7" id="KW-0285">Flavoprotein</keyword>
<dbReference type="EMBL" id="QUTB01011367">
    <property type="protein sequence ID" value="RHY38136.1"/>
    <property type="molecule type" value="Genomic_DNA"/>
</dbReference>
<feature type="domain" description="Pyridine nucleotide-disulphide oxidoreductase dimerisation" evidence="14">
    <location>
        <begin position="43"/>
        <end position="148"/>
    </location>
</feature>
<organism evidence="15 20">
    <name type="scientific">Aphanomyces astaci</name>
    <name type="common">Crayfish plague agent</name>
    <dbReference type="NCBI Taxonomy" id="112090"/>
    <lineage>
        <taxon>Eukaryota</taxon>
        <taxon>Sar</taxon>
        <taxon>Stramenopiles</taxon>
        <taxon>Oomycota</taxon>
        <taxon>Saprolegniomycetes</taxon>
        <taxon>Saprolegniales</taxon>
        <taxon>Verrucalvaceae</taxon>
        <taxon>Aphanomyces</taxon>
    </lineage>
</organism>
<dbReference type="AlphaFoldDB" id="A0A397AF82"/>
<dbReference type="EC" id="1.6.1.1" evidence="5"/>
<reference evidence="19 21" key="1">
    <citation type="journal article" date="2018" name="J. Invertebr. Pathol.">
        <title>New genotyping method for the causative agent of crayfish plague (Aphanomyces astaci) based on whole genome data.</title>
        <authorList>
            <person name="Minardi D."/>
            <person name="Studholme D.J."/>
            <person name="van der Giezen M."/>
            <person name="Pretto T."/>
            <person name="Oidtmann B."/>
        </authorList>
    </citation>
    <scope>NUCLEOTIDE SEQUENCE [LARGE SCALE GENOMIC DNA]</scope>
    <source>
        <strain evidence="19 21">KB13</strain>
    </source>
</reference>
<dbReference type="PANTHER" id="PTHR22912:SF93">
    <property type="entry name" value="SOLUBLE PYRIDINE NUCLEOTIDE TRANSHYDROGENASE"/>
    <property type="match status" value="1"/>
</dbReference>
<evidence type="ECO:0000256" key="13">
    <source>
        <dbReference type="SAM" id="MobiDB-lite"/>
    </source>
</evidence>
<evidence type="ECO:0000313" key="20">
    <source>
        <dbReference type="Proteomes" id="UP000265427"/>
    </source>
</evidence>
<keyword evidence="10" id="KW-0560">Oxidoreductase</keyword>
<evidence type="ECO:0000259" key="14">
    <source>
        <dbReference type="Pfam" id="PF02852"/>
    </source>
</evidence>
<gene>
    <name evidence="19" type="ORF">DYB28_005525</name>
    <name evidence="16" type="ORF">DYB34_000481</name>
    <name evidence="17" type="ORF">DYB35_001548</name>
    <name evidence="15" type="ORF">DYB36_009005</name>
    <name evidence="18" type="ORF">DYB37_008757</name>
</gene>
<keyword evidence="6" id="KW-0963">Cytoplasm</keyword>
<evidence type="ECO:0000256" key="9">
    <source>
        <dbReference type="ARBA" id="ARBA00022857"/>
    </source>
</evidence>
<dbReference type="InterPro" id="IPR016156">
    <property type="entry name" value="FAD/NAD-linked_Rdtase_dimer_sf"/>
</dbReference>
<evidence type="ECO:0000313" key="16">
    <source>
        <dbReference type="EMBL" id="RHY38136.1"/>
    </source>
</evidence>
<accession>A0A397AF82</accession>
<evidence type="ECO:0000256" key="12">
    <source>
        <dbReference type="ARBA" id="ARBA00031183"/>
    </source>
</evidence>
<feature type="region of interest" description="Disordered" evidence="13">
    <location>
        <begin position="1"/>
        <end position="35"/>
    </location>
</feature>
<name>A0A397AF82_APHAT</name>
<evidence type="ECO:0000313" key="23">
    <source>
        <dbReference type="Proteomes" id="UP000285430"/>
    </source>
</evidence>
<evidence type="ECO:0000256" key="10">
    <source>
        <dbReference type="ARBA" id="ARBA00023002"/>
    </source>
</evidence>
<dbReference type="EMBL" id="QUTH01001864">
    <property type="protein sequence ID" value="RHZ28970.1"/>
    <property type="molecule type" value="Genomic_DNA"/>
</dbReference>
<comment type="function">
    <text evidence="2">Conversion of NADPH, generated by peripheral catabolic pathways, to NADH, which can enter the respiratory chain for energy generation.</text>
</comment>
<dbReference type="GO" id="GO:0050660">
    <property type="term" value="F:flavin adenine dinucleotide binding"/>
    <property type="evidence" value="ECO:0007669"/>
    <property type="project" value="TreeGrafter"/>
</dbReference>
<dbReference type="GO" id="GO:0004148">
    <property type="term" value="F:dihydrolipoyl dehydrogenase (NADH) activity"/>
    <property type="evidence" value="ECO:0007669"/>
    <property type="project" value="TreeGrafter"/>
</dbReference>
<dbReference type="Proteomes" id="UP000283543">
    <property type="component" value="Unassembled WGS sequence"/>
</dbReference>
<keyword evidence="9" id="KW-0521">NADP</keyword>
<evidence type="ECO:0000256" key="7">
    <source>
        <dbReference type="ARBA" id="ARBA00022630"/>
    </source>
</evidence>
<sequence length="166" mass="18311">MEQGRLASVHMRTSEPTNKLRPDAEAHDPAHPRTRMRSGEVFPFGIYTVPEISMVGKSEQQLSRENIPYEVGIARYEELAKGQMMGGMPGFLKLIFCPTTLKLLGVHAIGEGATEIIHIGQVVMSTGGTMEYFRNAVFNYPTLAEAYRVAGLNGLSKIEALRNSEV</sequence>
<dbReference type="Proteomes" id="UP000275652">
    <property type="component" value="Unassembled WGS sequence"/>
</dbReference>
<dbReference type="SUPFAM" id="SSF55424">
    <property type="entry name" value="FAD/NAD-linked reductases, dimerisation (C-terminal) domain"/>
    <property type="match status" value="1"/>
</dbReference>
<comment type="similarity">
    <text evidence="4">Belongs to the class-I pyridine nucleotide-disulfide oxidoreductase family.</text>
</comment>
<evidence type="ECO:0000256" key="6">
    <source>
        <dbReference type="ARBA" id="ARBA00022490"/>
    </source>
</evidence>
<comment type="subcellular location">
    <subcellularLocation>
        <location evidence="3">Cytoplasm</location>
    </subcellularLocation>
</comment>
<dbReference type="EMBL" id="QUSZ01006875">
    <property type="protein sequence ID" value="RHY04307.1"/>
    <property type="molecule type" value="Genomic_DNA"/>
</dbReference>
<dbReference type="InterPro" id="IPR050151">
    <property type="entry name" value="Class-I_Pyr_Nuc-Dis_Oxidored"/>
</dbReference>
<dbReference type="Gene3D" id="3.30.390.30">
    <property type="match status" value="1"/>
</dbReference>
<protein>
    <recommendedName>
        <fullName evidence="5">NAD(P)(+) transhydrogenase (Si-specific)</fullName>
        <ecNumber evidence="5">1.6.1.1</ecNumber>
    </recommendedName>
    <alternativeName>
        <fullName evidence="12">NAD(P)(+) transhydrogenase [B-specific]</fullName>
    </alternativeName>
</protein>
<dbReference type="EMBL" id="QUTG01003399">
    <property type="protein sequence ID" value="RHY91738.1"/>
    <property type="molecule type" value="Genomic_DNA"/>
</dbReference>
<dbReference type="VEuPathDB" id="FungiDB:H257_07450"/>
<dbReference type="Proteomes" id="UP000285430">
    <property type="component" value="Unassembled WGS sequence"/>
</dbReference>
<dbReference type="GO" id="GO:0003957">
    <property type="term" value="F:NAD(P)+ transhydrogenase (Si-specific) activity"/>
    <property type="evidence" value="ECO:0007669"/>
    <property type="project" value="UniProtKB-EC"/>
</dbReference>
<evidence type="ECO:0000313" key="22">
    <source>
        <dbReference type="Proteomes" id="UP000283543"/>
    </source>
</evidence>
<dbReference type="Proteomes" id="UP000285712">
    <property type="component" value="Unassembled WGS sequence"/>
</dbReference>